<dbReference type="GO" id="GO:0005634">
    <property type="term" value="C:nucleus"/>
    <property type="evidence" value="ECO:0007669"/>
    <property type="project" value="UniProtKB-SubCell"/>
</dbReference>
<name>A0A9W7GGQ1_9STRA</name>
<feature type="compositionally biased region" description="Basic and acidic residues" evidence="3">
    <location>
        <begin position="86"/>
        <end position="107"/>
    </location>
</feature>
<comment type="subcellular location">
    <subcellularLocation>
        <location evidence="1">Nucleus</location>
    </subcellularLocation>
</comment>
<comment type="caution">
    <text evidence="5">The sequence shown here is derived from an EMBL/GenBank/DDBJ whole genome shotgun (WGS) entry which is preliminary data.</text>
</comment>
<proteinExistence type="predicted"/>
<sequence length="506" mass="55232">MNNASFSDLVKTSSTSFDVRKEVQSFDANYKSGKRSRGDASSGDNGGENNDGETKSTNKKRRYKKGKLITDGSDDETSAKDGSSTKYRDRAKERREEGISSEYKESQALIDKYERARMEDNMGGNAEDMTKYLGGDEEHTHLVKGLDKRLADRVRGEITGERGGKRGGRGVDDDVDDDDALEELLIRGSKGGKKKGVRVPEVRKLCSEYNGGYEVCDGVVRWLRGVYLGGEGGGDGRKTDGKKTEGWRVLELGGKVWGGSREVVRRGGGRAKRRNDGWRRVELGVVEGVGRGLEEGRKAREEKEKRQRKVEEKEERKVVERGEEGGEGEDGEESEDDIYSDIEEEYDGGAPPPEPSASNEEDKPRRRKVGFADDVKAGAPVTVGGTGGVFDGLGTYEVEEPVEGGGLVLPKGPEGGGEREGEGGEEDGGGKSRRERRAMKGGKKKIERDLLGMGTVGGEGKKVRTAEGGVSMKDGGGYGEEMDADFEWRDEEDEEGDDKAKKKKKK</sequence>
<feature type="compositionally biased region" description="Polar residues" evidence="3">
    <location>
        <begin position="1"/>
        <end position="17"/>
    </location>
</feature>
<evidence type="ECO:0000256" key="3">
    <source>
        <dbReference type="SAM" id="MobiDB-lite"/>
    </source>
</evidence>
<feature type="region of interest" description="Disordered" evidence="3">
    <location>
        <begin position="1"/>
        <end position="107"/>
    </location>
</feature>
<feature type="region of interest" description="Disordered" evidence="3">
    <location>
        <begin position="154"/>
        <end position="176"/>
    </location>
</feature>
<feature type="compositionally biased region" description="Basic and acidic residues" evidence="3">
    <location>
        <begin position="292"/>
        <end position="324"/>
    </location>
</feature>
<dbReference type="OrthoDB" id="3366823at2759"/>
<keyword evidence="2" id="KW-0539">Nucleus</keyword>
<dbReference type="Proteomes" id="UP001165065">
    <property type="component" value="Unassembled WGS sequence"/>
</dbReference>
<feature type="region of interest" description="Disordered" evidence="3">
    <location>
        <begin position="291"/>
        <end position="506"/>
    </location>
</feature>
<feature type="compositionally biased region" description="Basic and acidic residues" evidence="3">
    <location>
        <begin position="154"/>
        <end position="172"/>
    </location>
</feature>
<keyword evidence="6" id="KW-1185">Reference proteome</keyword>
<dbReference type="AlphaFoldDB" id="A0A9W7GGQ1"/>
<accession>A0A9W7GGQ1</accession>
<reference evidence="6" key="1">
    <citation type="journal article" date="2023" name="Commun. Biol.">
        <title>Genome analysis of Parmales, the sister group of diatoms, reveals the evolutionary specialization of diatoms from phago-mixotrophs to photoautotrophs.</title>
        <authorList>
            <person name="Ban H."/>
            <person name="Sato S."/>
            <person name="Yoshikawa S."/>
            <person name="Yamada K."/>
            <person name="Nakamura Y."/>
            <person name="Ichinomiya M."/>
            <person name="Sato N."/>
            <person name="Blanc-Mathieu R."/>
            <person name="Endo H."/>
            <person name="Kuwata A."/>
            <person name="Ogata H."/>
        </authorList>
    </citation>
    <scope>NUCLEOTIDE SEQUENCE [LARGE SCALE GENOMIC DNA]</scope>
</reference>
<feature type="domain" description="RED-like N-terminal" evidence="4">
    <location>
        <begin position="64"/>
        <end position="162"/>
    </location>
</feature>
<feature type="compositionally biased region" description="Basic residues" evidence="3">
    <location>
        <begin position="57"/>
        <end position="67"/>
    </location>
</feature>
<dbReference type="InterPro" id="IPR012916">
    <property type="entry name" value="RED_N"/>
</dbReference>
<feature type="compositionally biased region" description="Acidic residues" evidence="3">
    <location>
        <begin position="325"/>
        <end position="347"/>
    </location>
</feature>
<gene>
    <name evidence="5" type="ORF">TrCOL_g501</name>
</gene>
<dbReference type="Pfam" id="PF07808">
    <property type="entry name" value="RED_N"/>
    <property type="match status" value="1"/>
</dbReference>
<evidence type="ECO:0000256" key="2">
    <source>
        <dbReference type="ARBA" id="ARBA00023242"/>
    </source>
</evidence>
<organism evidence="5 6">
    <name type="scientific">Triparma columacea</name>
    <dbReference type="NCBI Taxonomy" id="722753"/>
    <lineage>
        <taxon>Eukaryota</taxon>
        <taxon>Sar</taxon>
        <taxon>Stramenopiles</taxon>
        <taxon>Ochrophyta</taxon>
        <taxon>Bolidophyceae</taxon>
        <taxon>Parmales</taxon>
        <taxon>Triparmaceae</taxon>
        <taxon>Triparma</taxon>
    </lineage>
</organism>
<feature type="compositionally biased region" description="Basic and acidic residues" evidence="3">
    <location>
        <begin position="360"/>
        <end position="376"/>
    </location>
</feature>
<feature type="compositionally biased region" description="Acidic residues" evidence="3">
    <location>
        <begin position="480"/>
        <end position="497"/>
    </location>
</feature>
<evidence type="ECO:0000313" key="5">
    <source>
        <dbReference type="EMBL" id="GMI43529.1"/>
    </source>
</evidence>
<feature type="compositionally biased region" description="Basic and acidic residues" evidence="3">
    <location>
        <begin position="416"/>
        <end position="432"/>
    </location>
</feature>
<dbReference type="PANTHER" id="PTHR12765">
    <property type="entry name" value="RED PROTEIN IK FACTOR CYTOKINE IK"/>
    <property type="match status" value="1"/>
</dbReference>
<evidence type="ECO:0000259" key="4">
    <source>
        <dbReference type="Pfam" id="PF07808"/>
    </source>
</evidence>
<feature type="compositionally biased region" description="Basic residues" evidence="3">
    <location>
        <begin position="433"/>
        <end position="443"/>
    </location>
</feature>
<evidence type="ECO:0000313" key="6">
    <source>
        <dbReference type="Proteomes" id="UP001165065"/>
    </source>
</evidence>
<dbReference type="EMBL" id="BRYA01000194">
    <property type="protein sequence ID" value="GMI43529.1"/>
    <property type="molecule type" value="Genomic_DNA"/>
</dbReference>
<protein>
    <recommendedName>
        <fullName evidence="4">RED-like N-terminal domain-containing protein</fullName>
    </recommendedName>
</protein>
<evidence type="ECO:0000256" key="1">
    <source>
        <dbReference type="ARBA" id="ARBA00004123"/>
    </source>
</evidence>
<dbReference type="InterPro" id="IPR039896">
    <property type="entry name" value="Red-like"/>
</dbReference>